<dbReference type="CDD" id="cd00431">
    <property type="entry name" value="cysteine_hydrolases"/>
    <property type="match status" value="1"/>
</dbReference>
<protein>
    <submittedName>
        <fullName evidence="3">Isochorismatase</fullName>
    </submittedName>
</protein>
<evidence type="ECO:0000313" key="3">
    <source>
        <dbReference type="EMBL" id="OZI69526.1"/>
    </source>
</evidence>
<dbReference type="RefSeq" id="WP_028355208.1">
    <property type="nucleotide sequence ID" value="NZ_NEVT01000009.1"/>
</dbReference>
<comment type="caution">
    <text evidence="3">The sequence shown here is derived from an EMBL/GenBank/DDBJ whole genome shotgun (WGS) entry which is preliminary data.</text>
</comment>
<evidence type="ECO:0000259" key="2">
    <source>
        <dbReference type="Pfam" id="PF00857"/>
    </source>
</evidence>
<dbReference type="AlphaFoldDB" id="A0A261V5W9"/>
<dbReference type="Proteomes" id="UP000215633">
    <property type="component" value="Unassembled WGS sequence"/>
</dbReference>
<sequence length="211" mass="23152">MGYRIPAFDPRKTALLVIDMQNDFLRPGAPLETPAGRELVPLLRDTVATARQAGVAIIYTAHVHRRDGCDMGRFRDIYPPIAAGQALIDETPGVDIYPECAPQPGDLLIKKHRYSAFYQTDLEMILRGRGIDTVAVAGVTTEDCVHATARDAMFRDFHTTVLSDCCATYDHPDLGQGAMNWRQVHQATLVVLAQSTADVRTAREFTAALGA</sequence>
<name>A0A261V5W9_9BORD</name>
<dbReference type="PANTHER" id="PTHR43540:SF6">
    <property type="entry name" value="ISOCHORISMATASE-LIKE DOMAIN-CONTAINING PROTEIN"/>
    <property type="match status" value="1"/>
</dbReference>
<evidence type="ECO:0000313" key="4">
    <source>
        <dbReference type="Proteomes" id="UP000215633"/>
    </source>
</evidence>
<dbReference type="InterPro" id="IPR050272">
    <property type="entry name" value="Isochorismatase-like_hydrls"/>
</dbReference>
<dbReference type="InterPro" id="IPR036380">
    <property type="entry name" value="Isochorismatase-like_sf"/>
</dbReference>
<organism evidence="3 4">
    <name type="scientific">Bordetella genomosp. 2</name>
    <dbReference type="NCBI Taxonomy" id="1983456"/>
    <lineage>
        <taxon>Bacteria</taxon>
        <taxon>Pseudomonadati</taxon>
        <taxon>Pseudomonadota</taxon>
        <taxon>Betaproteobacteria</taxon>
        <taxon>Burkholderiales</taxon>
        <taxon>Alcaligenaceae</taxon>
        <taxon>Bordetella</taxon>
    </lineage>
</organism>
<dbReference type="GO" id="GO:0016787">
    <property type="term" value="F:hydrolase activity"/>
    <property type="evidence" value="ECO:0007669"/>
    <property type="project" value="UniProtKB-KW"/>
</dbReference>
<dbReference type="PANTHER" id="PTHR43540">
    <property type="entry name" value="PEROXYUREIDOACRYLATE/UREIDOACRYLATE AMIDOHYDROLASE-RELATED"/>
    <property type="match status" value="1"/>
</dbReference>
<gene>
    <name evidence="3" type="ORF">CAL24_22110</name>
</gene>
<dbReference type="SUPFAM" id="SSF52499">
    <property type="entry name" value="Isochorismatase-like hydrolases"/>
    <property type="match status" value="1"/>
</dbReference>
<dbReference type="EMBL" id="NEVT01000009">
    <property type="protein sequence ID" value="OZI69526.1"/>
    <property type="molecule type" value="Genomic_DNA"/>
</dbReference>
<dbReference type="Pfam" id="PF00857">
    <property type="entry name" value="Isochorismatase"/>
    <property type="match status" value="1"/>
</dbReference>
<accession>A0A261V5W9</accession>
<dbReference type="Gene3D" id="3.40.50.850">
    <property type="entry name" value="Isochorismatase-like"/>
    <property type="match status" value="1"/>
</dbReference>
<proteinExistence type="predicted"/>
<reference evidence="4" key="1">
    <citation type="submission" date="2017-05" db="EMBL/GenBank/DDBJ databases">
        <title>Complete and WGS of Bordetella genogroups.</title>
        <authorList>
            <person name="Spilker T."/>
            <person name="Lipuma J."/>
        </authorList>
    </citation>
    <scope>NUCLEOTIDE SEQUENCE [LARGE SCALE GENOMIC DNA]</scope>
    <source>
        <strain evidence="4">AU8256</strain>
    </source>
</reference>
<keyword evidence="1" id="KW-0378">Hydrolase</keyword>
<feature type="domain" description="Isochorismatase-like" evidence="2">
    <location>
        <begin position="13"/>
        <end position="202"/>
    </location>
</feature>
<dbReference type="InterPro" id="IPR000868">
    <property type="entry name" value="Isochorismatase-like_dom"/>
</dbReference>
<keyword evidence="4" id="KW-1185">Reference proteome</keyword>
<evidence type="ECO:0000256" key="1">
    <source>
        <dbReference type="ARBA" id="ARBA00022801"/>
    </source>
</evidence>